<reference evidence="2" key="1">
    <citation type="journal article" date="2020" name="Nat. Genet.">
        <title>Genomic diversifications of five Gossypium allopolyploid species and their impact on cotton improvement.</title>
        <authorList>
            <person name="Chen Z.J."/>
            <person name="Sreedasyam A."/>
            <person name="Ando A."/>
            <person name="Song Q."/>
            <person name="De Santiago L.M."/>
            <person name="Hulse-Kemp A.M."/>
            <person name="Ding M."/>
            <person name="Ye W."/>
            <person name="Kirkbride R.C."/>
            <person name="Jenkins J."/>
            <person name="Plott C."/>
            <person name="Lovell J."/>
            <person name="Lin Y.M."/>
            <person name="Vaughn R."/>
            <person name="Liu B."/>
            <person name="Simpson S."/>
            <person name="Scheffler B.E."/>
            <person name="Wen L."/>
            <person name="Saski C.A."/>
            <person name="Grover C.E."/>
            <person name="Hu G."/>
            <person name="Conover J.L."/>
            <person name="Carlson J.W."/>
            <person name="Shu S."/>
            <person name="Boston L.B."/>
            <person name="Williams M."/>
            <person name="Peterson D.G."/>
            <person name="McGee K."/>
            <person name="Jones D.C."/>
            <person name="Wendel J.F."/>
            <person name="Stelly D.M."/>
            <person name="Grimwood J."/>
            <person name="Schmutz J."/>
        </authorList>
    </citation>
    <scope>NUCLEOTIDE SEQUENCE [LARGE SCALE GENOMIC DNA]</scope>
    <source>
        <strain evidence="2">cv. TM-1</strain>
    </source>
</reference>
<feature type="domain" description="RNase H type-1" evidence="1">
    <location>
        <begin position="7"/>
        <end position="89"/>
    </location>
</feature>
<dbReference type="InterPro" id="IPR002156">
    <property type="entry name" value="RNaseH_domain"/>
</dbReference>
<name>A0ABM2YYK1_GOSHI</name>
<dbReference type="GeneID" id="107934615"/>
<gene>
    <name evidence="3" type="primary">LOC107934615</name>
</gene>
<dbReference type="InterPro" id="IPR044730">
    <property type="entry name" value="RNase_H-like_dom_plant"/>
</dbReference>
<accession>A0ABM2YYK1</accession>
<dbReference type="InterPro" id="IPR052929">
    <property type="entry name" value="RNase_H-like_EbsB-rel"/>
</dbReference>
<reference evidence="3" key="2">
    <citation type="submission" date="2025-08" db="UniProtKB">
        <authorList>
            <consortium name="RefSeq"/>
        </authorList>
    </citation>
    <scope>IDENTIFICATION</scope>
</reference>
<dbReference type="RefSeq" id="XP_040935572.1">
    <property type="nucleotide sequence ID" value="XM_041079638.1"/>
</dbReference>
<dbReference type="PANTHER" id="PTHR47074:SF61">
    <property type="entry name" value="RNASE H TYPE-1 DOMAIN-CONTAINING PROTEIN"/>
    <property type="match status" value="1"/>
</dbReference>
<dbReference type="PANTHER" id="PTHR47074">
    <property type="entry name" value="BNAC02G40300D PROTEIN"/>
    <property type="match status" value="1"/>
</dbReference>
<dbReference type="Proteomes" id="UP000818029">
    <property type="component" value="Chromosome A02"/>
</dbReference>
<dbReference type="InterPro" id="IPR036397">
    <property type="entry name" value="RNaseH_sf"/>
</dbReference>
<keyword evidence="2" id="KW-1185">Reference proteome</keyword>
<evidence type="ECO:0000313" key="2">
    <source>
        <dbReference type="Proteomes" id="UP000818029"/>
    </source>
</evidence>
<proteinExistence type="predicted"/>
<evidence type="ECO:0000259" key="1">
    <source>
        <dbReference type="Pfam" id="PF13456"/>
    </source>
</evidence>
<evidence type="ECO:0000313" key="3">
    <source>
        <dbReference type="RefSeq" id="XP_040935572.1"/>
    </source>
</evidence>
<organism evidence="2 3">
    <name type="scientific">Gossypium hirsutum</name>
    <name type="common">Upland cotton</name>
    <name type="synonym">Gossypium mexicanum</name>
    <dbReference type="NCBI Taxonomy" id="3635"/>
    <lineage>
        <taxon>Eukaryota</taxon>
        <taxon>Viridiplantae</taxon>
        <taxon>Streptophyta</taxon>
        <taxon>Embryophyta</taxon>
        <taxon>Tracheophyta</taxon>
        <taxon>Spermatophyta</taxon>
        <taxon>Magnoliopsida</taxon>
        <taxon>eudicotyledons</taxon>
        <taxon>Gunneridae</taxon>
        <taxon>Pentapetalae</taxon>
        <taxon>rosids</taxon>
        <taxon>malvids</taxon>
        <taxon>Malvales</taxon>
        <taxon>Malvaceae</taxon>
        <taxon>Malvoideae</taxon>
        <taxon>Gossypium</taxon>
    </lineage>
</organism>
<protein>
    <recommendedName>
        <fullName evidence="1">RNase H type-1 domain-containing protein</fullName>
    </recommendedName>
</protein>
<dbReference type="Pfam" id="PF13456">
    <property type="entry name" value="RVT_3"/>
    <property type="match status" value="1"/>
</dbReference>
<sequence length="134" mass="15324">MNTNIPSVFAAEAVALQALNLGLQLGLREVEVEVDSWSVIRKLQEKMNDRLEISVYFNDALQLNLRFSLFVFVFTNREANKVAHLLASERIKKGESTYLSNLVPFGVVEAVAEDRQWIEEARKSRERGNEEIKN</sequence>
<dbReference type="Gene3D" id="3.30.420.10">
    <property type="entry name" value="Ribonuclease H-like superfamily/Ribonuclease H"/>
    <property type="match status" value="1"/>
</dbReference>
<dbReference type="CDD" id="cd06222">
    <property type="entry name" value="RNase_H_like"/>
    <property type="match status" value="1"/>
</dbReference>